<dbReference type="WBParaSite" id="jg11907">
    <property type="protein sequence ID" value="jg11907"/>
    <property type="gene ID" value="jg11907"/>
</dbReference>
<reference evidence="2" key="1">
    <citation type="submission" date="2022-11" db="UniProtKB">
        <authorList>
            <consortium name="WormBaseParasite"/>
        </authorList>
    </citation>
    <scope>IDENTIFICATION</scope>
</reference>
<keyword evidence="1" id="KW-1185">Reference proteome</keyword>
<protein>
    <submittedName>
        <fullName evidence="2">Uncharacterized protein</fullName>
    </submittedName>
</protein>
<accession>A0A915CTA2</accession>
<dbReference type="AlphaFoldDB" id="A0A915CTA2"/>
<dbReference type="Proteomes" id="UP000887574">
    <property type="component" value="Unplaced"/>
</dbReference>
<evidence type="ECO:0000313" key="2">
    <source>
        <dbReference type="WBParaSite" id="jg11907"/>
    </source>
</evidence>
<name>A0A915CTA2_9BILA</name>
<proteinExistence type="predicted"/>
<sequence>MPVVGCEKYSLGSLSLSHIKFEKSMVIVAKCIALFGHDESEAAPNYLVEPLLTFFHSASATATSEGVSKSS</sequence>
<organism evidence="1 2">
    <name type="scientific">Ditylenchus dipsaci</name>
    <dbReference type="NCBI Taxonomy" id="166011"/>
    <lineage>
        <taxon>Eukaryota</taxon>
        <taxon>Metazoa</taxon>
        <taxon>Ecdysozoa</taxon>
        <taxon>Nematoda</taxon>
        <taxon>Chromadorea</taxon>
        <taxon>Rhabditida</taxon>
        <taxon>Tylenchina</taxon>
        <taxon>Tylenchomorpha</taxon>
        <taxon>Sphaerularioidea</taxon>
        <taxon>Anguinidae</taxon>
        <taxon>Anguininae</taxon>
        <taxon>Ditylenchus</taxon>
    </lineage>
</organism>
<evidence type="ECO:0000313" key="1">
    <source>
        <dbReference type="Proteomes" id="UP000887574"/>
    </source>
</evidence>